<dbReference type="InterPro" id="IPR000742">
    <property type="entry name" value="EGF"/>
</dbReference>
<evidence type="ECO:0000256" key="1">
    <source>
        <dbReference type="ARBA" id="ARBA00023157"/>
    </source>
</evidence>
<sequence>MDGNKPLTEANATLPGTTHTLPRYTIAGNNGMGASSAAVIGIPPSIISSTVASTVNTFGASLPRMSCADKVGLKVGHSSTTGRTRHLAKEFLDESVLSTAARKLKAPNEPAMRRPPLSNIVSTAATPSTAPQQVILLPAASTGTTGGEQAFLLASTADGIMRPLSPIRVVEAIEPSATVLNPCEIHPGAANAAAATPGATLFVQVDSAQTPVASTELQRLSPSLHTTASGVPILTDEFLAEMAACPQHSYLLRQQINTTFEASPPVAPITAASAVAGNVGNVSVNPTADVTYPFEAPPAPALRRRSHDLLESSSDKPLASKRDAAVEALEEASEPSGSTTQRSTSGCSETLPRTIGRSSSHSNSMESDLNKPGSSATLPVGSSSTGARKSALKGARGSKVSKQIRFTVLNIVAISCIVTVAMATKTVDNAAEGEGGVQVMNVISFPSSSVDPNSTESLGGPAGSPQLRITIWIPSYFILGETEMKHSAVSDSVGNSTLERKPPKSIQLWLNRTSRTEVRLGPNVHRSAVEIYDAVDARWIQSTRSCRQRYVCDHSCDPGAGHACICQRGYRPAGPEDRSRLIGYGSGAADGIKGQGRVCLDVDECEDAAVRAECTQRGGVCTNRPGDHQCLCPSGRTCLPNVEYADRRGLFHP</sequence>
<evidence type="ECO:0000256" key="2">
    <source>
        <dbReference type="PROSITE-ProRule" id="PRU00076"/>
    </source>
</evidence>
<protein>
    <recommendedName>
        <fullName evidence="4">EGF-like domain-containing protein</fullName>
    </recommendedName>
</protein>
<accession>A0ABR4Q6S0</accession>
<keyword evidence="1" id="KW-1015">Disulfide bond</keyword>
<comment type="caution">
    <text evidence="5">The sequence shown here is derived from an EMBL/GenBank/DDBJ whole genome shotgun (WGS) entry which is preliminary data.</text>
</comment>
<dbReference type="Gene3D" id="2.10.25.10">
    <property type="entry name" value="Laminin"/>
    <property type="match status" value="1"/>
</dbReference>
<dbReference type="SMART" id="SM00179">
    <property type="entry name" value="EGF_CA"/>
    <property type="match status" value="1"/>
</dbReference>
<feature type="domain" description="EGF-like" evidence="4">
    <location>
        <begin position="601"/>
        <end position="639"/>
    </location>
</feature>
<keyword evidence="6" id="KW-1185">Reference proteome</keyword>
<proteinExistence type="predicted"/>
<evidence type="ECO:0000259" key="4">
    <source>
        <dbReference type="PROSITE" id="PS50026"/>
    </source>
</evidence>
<feature type="compositionally biased region" description="Polar residues" evidence="3">
    <location>
        <begin position="356"/>
        <end position="387"/>
    </location>
</feature>
<feature type="region of interest" description="Disordered" evidence="3">
    <location>
        <begin position="306"/>
        <end position="394"/>
    </location>
</feature>
<dbReference type="EMBL" id="JAKROA010000009">
    <property type="protein sequence ID" value="KAL5105253.1"/>
    <property type="molecule type" value="Genomic_DNA"/>
</dbReference>
<name>A0ABR4Q6S0_9CEST</name>
<dbReference type="InterPro" id="IPR001881">
    <property type="entry name" value="EGF-like_Ca-bd_dom"/>
</dbReference>
<dbReference type="SUPFAM" id="SSF57196">
    <property type="entry name" value="EGF/Laminin"/>
    <property type="match status" value="1"/>
</dbReference>
<keyword evidence="2" id="KW-0245">EGF-like domain</keyword>
<evidence type="ECO:0000313" key="5">
    <source>
        <dbReference type="EMBL" id="KAL5105253.1"/>
    </source>
</evidence>
<feature type="compositionally biased region" description="Basic and acidic residues" evidence="3">
    <location>
        <begin position="307"/>
        <end position="325"/>
    </location>
</feature>
<organism evidence="5 6">
    <name type="scientific">Taenia crassiceps</name>
    <dbReference type="NCBI Taxonomy" id="6207"/>
    <lineage>
        <taxon>Eukaryota</taxon>
        <taxon>Metazoa</taxon>
        <taxon>Spiralia</taxon>
        <taxon>Lophotrochozoa</taxon>
        <taxon>Platyhelminthes</taxon>
        <taxon>Cestoda</taxon>
        <taxon>Eucestoda</taxon>
        <taxon>Cyclophyllidea</taxon>
        <taxon>Taeniidae</taxon>
        <taxon>Taenia</taxon>
    </lineage>
</organism>
<evidence type="ECO:0000256" key="3">
    <source>
        <dbReference type="SAM" id="MobiDB-lite"/>
    </source>
</evidence>
<evidence type="ECO:0000313" key="6">
    <source>
        <dbReference type="Proteomes" id="UP001651158"/>
    </source>
</evidence>
<feature type="compositionally biased region" description="Polar residues" evidence="3">
    <location>
        <begin position="335"/>
        <end position="348"/>
    </location>
</feature>
<dbReference type="CDD" id="cd00054">
    <property type="entry name" value="EGF_CA"/>
    <property type="match status" value="1"/>
</dbReference>
<dbReference type="Proteomes" id="UP001651158">
    <property type="component" value="Unassembled WGS sequence"/>
</dbReference>
<reference evidence="5 6" key="1">
    <citation type="journal article" date="2022" name="Front. Cell. Infect. Microbiol.">
        <title>The Genomes of Two Strains of Taenia crassiceps the Animal Model for the Study of Human Cysticercosis.</title>
        <authorList>
            <person name="Bobes R.J."/>
            <person name="Estrada K."/>
            <person name="Rios-Valencia D.G."/>
            <person name="Calderon-Gallegos A."/>
            <person name="de la Torre P."/>
            <person name="Carrero J.C."/>
            <person name="Sanchez-Flores A."/>
            <person name="Laclette J.P."/>
        </authorList>
    </citation>
    <scope>NUCLEOTIDE SEQUENCE [LARGE SCALE GENOMIC DNA]</scope>
    <source>
        <strain evidence="5">WFUcys</strain>
    </source>
</reference>
<comment type="caution">
    <text evidence="2">Lacks conserved residue(s) required for the propagation of feature annotation.</text>
</comment>
<gene>
    <name evidence="5" type="ORF">TcWFU_007240</name>
</gene>
<dbReference type="PROSITE" id="PS50026">
    <property type="entry name" value="EGF_3"/>
    <property type="match status" value="1"/>
</dbReference>